<dbReference type="PANTHER" id="PTHR45782">
    <property type="entry name" value="MITOCHONDRIAL RIBOSOME-ASSOCIATED GTPASE 1"/>
    <property type="match status" value="1"/>
</dbReference>
<dbReference type="PANTHER" id="PTHR45782:SF4">
    <property type="entry name" value="MITOCHONDRIAL RIBOSOME-ASSOCIATED GTPASE 1"/>
    <property type="match status" value="1"/>
</dbReference>
<dbReference type="Gene3D" id="1.10.1580.10">
    <property type="match status" value="1"/>
</dbReference>
<dbReference type="InterPro" id="IPR023179">
    <property type="entry name" value="GTP-bd_ortho_bundle_sf"/>
</dbReference>
<evidence type="ECO:0000313" key="4">
    <source>
        <dbReference type="EMBL" id="KAF7763632.1"/>
    </source>
</evidence>
<keyword evidence="1" id="KW-0547">Nucleotide-binding</keyword>
<dbReference type="EMBL" id="JABXXO010000011">
    <property type="protein sequence ID" value="KAF7763632.1"/>
    <property type="molecule type" value="Genomic_DNA"/>
</dbReference>
<dbReference type="AlphaFoldDB" id="A0A8H7EY41"/>
<protein>
    <recommendedName>
        <fullName evidence="3">G domain-containing protein</fullName>
    </recommendedName>
</protein>
<organism evidence="4 5">
    <name type="scientific">Agaricus bisporus var. burnettii</name>
    <dbReference type="NCBI Taxonomy" id="192524"/>
    <lineage>
        <taxon>Eukaryota</taxon>
        <taxon>Fungi</taxon>
        <taxon>Dikarya</taxon>
        <taxon>Basidiomycota</taxon>
        <taxon>Agaricomycotina</taxon>
        <taxon>Agaricomycetes</taxon>
        <taxon>Agaricomycetidae</taxon>
        <taxon>Agaricales</taxon>
        <taxon>Agaricineae</taxon>
        <taxon>Agaricaceae</taxon>
        <taxon>Agaricus</taxon>
    </lineage>
</organism>
<evidence type="ECO:0000256" key="2">
    <source>
        <dbReference type="ARBA" id="ARBA00023134"/>
    </source>
</evidence>
<dbReference type="Gene3D" id="3.40.50.300">
    <property type="entry name" value="P-loop containing nucleotide triphosphate hydrolases"/>
    <property type="match status" value="1"/>
</dbReference>
<accession>A0A8H7EY41</accession>
<dbReference type="Proteomes" id="UP000629468">
    <property type="component" value="Unassembled WGS sequence"/>
</dbReference>
<evidence type="ECO:0000256" key="1">
    <source>
        <dbReference type="ARBA" id="ARBA00022741"/>
    </source>
</evidence>
<feature type="domain" description="G" evidence="3">
    <location>
        <begin position="129"/>
        <end position="196"/>
    </location>
</feature>
<evidence type="ECO:0000313" key="5">
    <source>
        <dbReference type="Proteomes" id="UP000629468"/>
    </source>
</evidence>
<dbReference type="Pfam" id="PF01926">
    <property type="entry name" value="MMR_HSR1"/>
    <property type="match status" value="1"/>
</dbReference>
<dbReference type="InterPro" id="IPR027417">
    <property type="entry name" value="P-loop_NTPase"/>
</dbReference>
<dbReference type="SUPFAM" id="SSF52540">
    <property type="entry name" value="P-loop containing nucleoside triphosphate hydrolases"/>
    <property type="match status" value="1"/>
</dbReference>
<proteinExistence type="predicted"/>
<dbReference type="GO" id="GO:0003924">
    <property type="term" value="F:GTPase activity"/>
    <property type="evidence" value="ECO:0007669"/>
    <property type="project" value="TreeGrafter"/>
</dbReference>
<sequence length="404" mass="46058">MMKFRRELPSLLSQTDVLLEIRDSRLPLTSINWNFEAPLRAWKTERGWDPQTPGQRNFKSLACEHIVVLNKRDLVPEWGLKPFHRAMETKFPEQRLVFSSMHKRRDVHALIQMLVNIAKEHPHALGLNVLVIGMPNVGKSTLLNALRSLGLERKTPKALKTSAFPGLTQTVSNRLKLSLDPPVYAYDTPGVMLPFFGRGEEGAERGIKLALIAGIKPGLYDIQDQAAYLLYRLNVLNPTSPAYLPLLPQDSAPVLELDEFLVLLATRMNMLKKGVHDVDRAAEYFVLWWRAKGSLIAAEKAQNLLQDFNVSSASNGSPVVRAQGWGFDLEWDVHPEDVAPEFNFETMVQKKMEGCIELYMNQMKKEEKEGGNLSDTQIRKMVMRDEKAKLKEKKMKKMKQKWAQ</sequence>
<gene>
    <name evidence="4" type="ORF">Agabi119p4_8169</name>
</gene>
<reference evidence="4 5" key="1">
    <citation type="journal article" name="Sci. Rep.">
        <title>Telomere-to-telomere assembled and centromere annotated genomes of the two main subspecies of the button mushroom Agaricus bisporus reveal especially polymorphic chromosome ends.</title>
        <authorList>
            <person name="Sonnenberg A.S.M."/>
            <person name="Sedaghat-Telgerd N."/>
            <person name="Lavrijssen B."/>
            <person name="Ohm R.A."/>
            <person name="Hendrickx P.M."/>
            <person name="Scholtmeijer K."/>
            <person name="Baars J.J.P."/>
            <person name="van Peer A."/>
        </authorList>
    </citation>
    <scope>NUCLEOTIDE SEQUENCE [LARGE SCALE GENOMIC DNA]</scope>
    <source>
        <strain evidence="4 5">H119_p4</strain>
    </source>
</reference>
<dbReference type="InterPro" id="IPR006073">
    <property type="entry name" value="GTP-bd"/>
</dbReference>
<comment type="caution">
    <text evidence="4">The sequence shown here is derived from an EMBL/GenBank/DDBJ whole genome shotgun (WGS) entry which is preliminary data.</text>
</comment>
<dbReference type="GO" id="GO:0005739">
    <property type="term" value="C:mitochondrion"/>
    <property type="evidence" value="ECO:0007669"/>
    <property type="project" value="TreeGrafter"/>
</dbReference>
<dbReference type="GO" id="GO:0032543">
    <property type="term" value="P:mitochondrial translation"/>
    <property type="evidence" value="ECO:0007669"/>
    <property type="project" value="TreeGrafter"/>
</dbReference>
<evidence type="ECO:0000259" key="3">
    <source>
        <dbReference type="Pfam" id="PF01926"/>
    </source>
</evidence>
<name>A0A8H7EY41_AGABI</name>
<dbReference type="GO" id="GO:0005525">
    <property type="term" value="F:GTP binding"/>
    <property type="evidence" value="ECO:0007669"/>
    <property type="project" value="UniProtKB-KW"/>
</dbReference>
<keyword evidence="2" id="KW-0342">GTP-binding</keyword>